<dbReference type="Proteomes" id="UP001066276">
    <property type="component" value="Chromosome 5"/>
</dbReference>
<dbReference type="AlphaFoldDB" id="A0AAV7RCU7"/>
<reference evidence="1" key="1">
    <citation type="journal article" date="2022" name="bioRxiv">
        <title>Sequencing and chromosome-scale assembly of the giantPleurodeles waltlgenome.</title>
        <authorList>
            <person name="Brown T."/>
            <person name="Elewa A."/>
            <person name="Iarovenko S."/>
            <person name="Subramanian E."/>
            <person name="Araus A.J."/>
            <person name="Petzold A."/>
            <person name="Susuki M."/>
            <person name="Suzuki K.-i.T."/>
            <person name="Hayashi T."/>
            <person name="Toyoda A."/>
            <person name="Oliveira C."/>
            <person name="Osipova E."/>
            <person name="Leigh N.D."/>
            <person name="Simon A."/>
            <person name="Yun M.H."/>
        </authorList>
    </citation>
    <scope>NUCLEOTIDE SEQUENCE</scope>
    <source>
        <strain evidence="1">20211129_DDA</strain>
        <tissue evidence="1">Liver</tissue>
    </source>
</reference>
<protein>
    <submittedName>
        <fullName evidence="1">Uncharacterized protein</fullName>
    </submittedName>
</protein>
<gene>
    <name evidence="1" type="ORF">NDU88_003343</name>
</gene>
<proteinExistence type="predicted"/>
<feature type="non-terminal residue" evidence="1">
    <location>
        <position position="1"/>
    </location>
</feature>
<dbReference type="GO" id="GO:0016787">
    <property type="term" value="F:hydrolase activity"/>
    <property type="evidence" value="ECO:0007669"/>
    <property type="project" value="InterPro"/>
</dbReference>
<organism evidence="1 2">
    <name type="scientific">Pleurodeles waltl</name>
    <name type="common">Iberian ribbed newt</name>
    <dbReference type="NCBI Taxonomy" id="8319"/>
    <lineage>
        <taxon>Eukaryota</taxon>
        <taxon>Metazoa</taxon>
        <taxon>Chordata</taxon>
        <taxon>Craniata</taxon>
        <taxon>Vertebrata</taxon>
        <taxon>Euteleostomi</taxon>
        <taxon>Amphibia</taxon>
        <taxon>Batrachia</taxon>
        <taxon>Caudata</taxon>
        <taxon>Salamandroidea</taxon>
        <taxon>Salamandridae</taxon>
        <taxon>Pleurodelinae</taxon>
        <taxon>Pleurodeles</taxon>
    </lineage>
</organism>
<dbReference type="EMBL" id="JANPWB010000009">
    <property type="protein sequence ID" value="KAJ1150552.1"/>
    <property type="molecule type" value="Genomic_DNA"/>
</dbReference>
<evidence type="ECO:0000313" key="2">
    <source>
        <dbReference type="Proteomes" id="UP001066276"/>
    </source>
</evidence>
<dbReference type="Pfam" id="PF01112">
    <property type="entry name" value="Asparaginase_2"/>
    <property type="match status" value="1"/>
</dbReference>
<feature type="non-terminal residue" evidence="1">
    <location>
        <position position="54"/>
    </location>
</feature>
<accession>A0AAV7RCU7</accession>
<keyword evidence="2" id="KW-1185">Reference proteome</keyword>
<comment type="caution">
    <text evidence="1">The sequence shown here is derived from an EMBL/GenBank/DDBJ whole genome shotgun (WGS) entry which is preliminary data.</text>
</comment>
<dbReference type="InterPro" id="IPR000246">
    <property type="entry name" value="Peptidase_T2"/>
</dbReference>
<sequence>SPHIMLTGGGANLYADKLGFSQVPTDELVTDNARREWKQYQRYKQAVGSLFSKS</sequence>
<name>A0AAV7RCU7_PLEWA</name>
<evidence type="ECO:0000313" key="1">
    <source>
        <dbReference type="EMBL" id="KAJ1150552.1"/>
    </source>
</evidence>